<evidence type="ECO:0000256" key="1">
    <source>
        <dbReference type="ARBA" id="ARBA00004651"/>
    </source>
</evidence>
<evidence type="ECO:0000313" key="7">
    <source>
        <dbReference type="EMBL" id="MBB5724029.1"/>
    </source>
</evidence>
<feature type="transmembrane region" description="Helical" evidence="6">
    <location>
        <begin position="39"/>
        <end position="58"/>
    </location>
</feature>
<evidence type="ECO:0000256" key="3">
    <source>
        <dbReference type="ARBA" id="ARBA00022692"/>
    </source>
</evidence>
<keyword evidence="5 6" id="KW-0472">Membrane</keyword>
<feature type="transmembrane region" description="Helical" evidence="6">
    <location>
        <begin position="64"/>
        <end position="86"/>
    </location>
</feature>
<evidence type="ECO:0000256" key="6">
    <source>
        <dbReference type="SAM" id="Phobius"/>
    </source>
</evidence>
<dbReference type="RefSeq" id="WP_183531132.1">
    <property type="nucleotide sequence ID" value="NZ_JACIJM010000019.1"/>
</dbReference>
<evidence type="ECO:0000256" key="5">
    <source>
        <dbReference type="ARBA" id="ARBA00023136"/>
    </source>
</evidence>
<gene>
    <name evidence="7" type="ORF">FHS72_003679</name>
</gene>
<evidence type="ECO:0000313" key="8">
    <source>
        <dbReference type="Proteomes" id="UP000535415"/>
    </source>
</evidence>
<dbReference type="AlphaFoldDB" id="A0A7W9EZS7"/>
<keyword evidence="8" id="KW-1185">Reference proteome</keyword>
<dbReference type="PANTHER" id="PTHR30086">
    <property type="entry name" value="ARGININE EXPORTER PROTEIN ARGO"/>
    <property type="match status" value="1"/>
</dbReference>
<evidence type="ECO:0000256" key="4">
    <source>
        <dbReference type="ARBA" id="ARBA00022989"/>
    </source>
</evidence>
<comment type="caution">
    <text evidence="7">The sequence shown here is derived from an EMBL/GenBank/DDBJ whole genome shotgun (WGS) entry which is preliminary data.</text>
</comment>
<evidence type="ECO:0000256" key="2">
    <source>
        <dbReference type="ARBA" id="ARBA00022475"/>
    </source>
</evidence>
<dbReference type="GO" id="GO:0015171">
    <property type="term" value="F:amino acid transmembrane transporter activity"/>
    <property type="evidence" value="ECO:0007669"/>
    <property type="project" value="TreeGrafter"/>
</dbReference>
<accession>A0A7W9EZS7</accession>
<keyword evidence="3 6" id="KW-0812">Transmembrane</keyword>
<feature type="transmembrane region" description="Helical" evidence="6">
    <location>
        <begin position="178"/>
        <end position="199"/>
    </location>
</feature>
<comment type="subcellular location">
    <subcellularLocation>
        <location evidence="1">Cell membrane</location>
        <topology evidence="1">Multi-pass membrane protein</topology>
    </subcellularLocation>
</comment>
<protein>
    <submittedName>
        <fullName evidence="7">L-lysine exporter family protein LysE/ArgO</fullName>
    </submittedName>
</protein>
<dbReference type="EMBL" id="JACIJM010000019">
    <property type="protein sequence ID" value="MBB5724029.1"/>
    <property type="molecule type" value="Genomic_DNA"/>
</dbReference>
<name>A0A7W9EZS7_9RHOB</name>
<feature type="transmembrane region" description="Helical" evidence="6">
    <location>
        <begin position="6"/>
        <end position="27"/>
    </location>
</feature>
<organism evidence="7 8">
    <name type="scientific">Yoonia ponticola</name>
    <dbReference type="NCBI Taxonomy" id="1524255"/>
    <lineage>
        <taxon>Bacteria</taxon>
        <taxon>Pseudomonadati</taxon>
        <taxon>Pseudomonadota</taxon>
        <taxon>Alphaproteobacteria</taxon>
        <taxon>Rhodobacterales</taxon>
        <taxon>Paracoccaceae</taxon>
        <taxon>Yoonia</taxon>
    </lineage>
</organism>
<feature type="transmembrane region" description="Helical" evidence="6">
    <location>
        <begin position="145"/>
        <end position="166"/>
    </location>
</feature>
<proteinExistence type="predicted"/>
<keyword evidence="4 6" id="KW-1133">Transmembrane helix</keyword>
<dbReference type="Pfam" id="PF01810">
    <property type="entry name" value="LysE"/>
    <property type="match status" value="1"/>
</dbReference>
<dbReference type="PANTHER" id="PTHR30086:SF20">
    <property type="entry name" value="ARGININE EXPORTER PROTEIN ARGO-RELATED"/>
    <property type="match status" value="1"/>
</dbReference>
<dbReference type="GO" id="GO:0005886">
    <property type="term" value="C:plasma membrane"/>
    <property type="evidence" value="ECO:0007669"/>
    <property type="project" value="UniProtKB-SubCell"/>
</dbReference>
<dbReference type="InterPro" id="IPR001123">
    <property type="entry name" value="LeuE-type"/>
</dbReference>
<dbReference type="Proteomes" id="UP000535415">
    <property type="component" value="Unassembled WGS sequence"/>
</dbReference>
<reference evidence="7 8" key="1">
    <citation type="submission" date="2020-08" db="EMBL/GenBank/DDBJ databases">
        <title>Genomic Encyclopedia of Type Strains, Phase IV (KMG-IV): sequencing the most valuable type-strain genomes for metagenomic binning, comparative biology and taxonomic classification.</title>
        <authorList>
            <person name="Goeker M."/>
        </authorList>
    </citation>
    <scope>NUCLEOTIDE SEQUENCE [LARGE SCALE GENOMIC DNA]</scope>
    <source>
        <strain evidence="7 8">DSM 101064</strain>
    </source>
</reference>
<keyword evidence="2" id="KW-1003">Cell membrane</keyword>
<sequence length="200" mass="21103">MIGAIVTGFATGFALILAIGAQNAFVLRQGLLKTHVFPLALFCALSDAVLIVAGVWGFGAVVTLFPSLPLIMAIAGAAFLFCYGMMRFWAAYQGDYAMQVAGKSGTLTATIATAAAFTWLNPHVYLDTLGLIGAISTQFDGINRVGFGVGAVTASFVFFFGLAYGARLLAPMMQSSRAWRILDVIIGVVILALAFKLLFS</sequence>